<organism evidence="1 2">
    <name type="scientific">Hapsidospora chrysogenum (strain ATCC 11550 / CBS 779.69 / DSM 880 / IAM 14645 / JCM 23072 / IMI 49137)</name>
    <name type="common">Acremonium chrysogenum</name>
    <dbReference type="NCBI Taxonomy" id="857340"/>
    <lineage>
        <taxon>Eukaryota</taxon>
        <taxon>Fungi</taxon>
        <taxon>Dikarya</taxon>
        <taxon>Ascomycota</taxon>
        <taxon>Pezizomycotina</taxon>
        <taxon>Sordariomycetes</taxon>
        <taxon>Hypocreomycetidae</taxon>
        <taxon>Hypocreales</taxon>
        <taxon>Bionectriaceae</taxon>
        <taxon>Hapsidospora</taxon>
    </lineage>
</organism>
<dbReference type="InterPro" id="IPR036514">
    <property type="entry name" value="SGNH_hydro_sf"/>
</dbReference>
<name>A0A086TI12_HAPC1</name>
<keyword evidence="2" id="KW-1185">Reference proteome</keyword>
<dbReference type="OrthoDB" id="671439at2759"/>
<protein>
    <recommendedName>
        <fullName evidence="3">SGNH hydrolase-type esterase domain-containing protein</fullName>
    </recommendedName>
</protein>
<dbReference type="EMBL" id="JPKY01000001">
    <property type="protein sequence ID" value="KFH48994.1"/>
    <property type="molecule type" value="Genomic_DNA"/>
</dbReference>
<evidence type="ECO:0000313" key="2">
    <source>
        <dbReference type="Proteomes" id="UP000029964"/>
    </source>
</evidence>
<sequence>MATSYPQFVLLGDSLIKNSVDTQNEFSFQAALQSLCIRRMDVINRGLSGYTTRSILQYIDDIFPEPTATSPKIKYLAIMDKAISMAPDDYQPGGPWLGCPENGKAGGLTTLLPDGVHMNGDAYRVFFDTIRPHVGKEWEDLPHEEGWVYPGWEVVNEVHRQAAYNSS</sequence>
<dbReference type="SUPFAM" id="SSF52266">
    <property type="entry name" value="SGNH hydrolase"/>
    <property type="match status" value="1"/>
</dbReference>
<dbReference type="Proteomes" id="UP000029964">
    <property type="component" value="Unassembled WGS sequence"/>
</dbReference>
<dbReference type="InterPro" id="IPR045136">
    <property type="entry name" value="Iah1-like"/>
</dbReference>
<comment type="caution">
    <text evidence="1">The sequence shown here is derived from an EMBL/GenBank/DDBJ whole genome shotgun (WGS) entry which is preliminary data.</text>
</comment>
<dbReference type="AlphaFoldDB" id="A0A086TI12"/>
<evidence type="ECO:0000313" key="1">
    <source>
        <dbReference type="EMBL" id="KFH48994.1"/>
    </source>
</evidence>
<proteinExistence type="predicted"/>
<dbReference type="PANTHER" id="PTHR14209">
    <property type="entry name" value="ISOAMYL ACETATE-HYDROLYZING ESTERASE 1"/>
    <property type="match status" value="1"/>
</dbReference>
<reference evidence="2" key="1">
    <citation type="journal article" date="2014" name="Genome Announc.">
        <title>Genome sequence and annotation of Acremonium chrysogenum, producer of the beta-lactam antibiotic cephalosporin C.</title>
        <authorList>
            <person name="Terfehr D."/>
            <person name="Dahlmann T.A."/>
            <person name="Specht T."/>
            <person name="Zadra I."/>
            <person name="Kuernsteiner H."/>
            <person name="Kueck U."/>
        </authorList>
    </citation>
    <scope>NUCLEOTIDE SEQUENCE [LARGE SCALE GENOMIC DNA]</scope>
    <source>
        <strain evidence="2">ATCC 11550 / CBS 779.69 / DSM 880 / IAM 14645 / JCM 23072 / IMI 49137</strain>
    </source>
</reference>
<dbReference type="Gene3D" id="3.40.50.1110">
    <property type="entry name" value="SGNH hydrolase"/>
    <property type="match status" value="2"/>
</dbReference>
<dbReference type="HOGENOM" id="CLU_1594049_0_0_1"/>
<gene>
    <name evidence="1" type="ORF">ACRE_001840</name>
</gene>
<evidence type="ECO:0008006" key="3">
    <source>
        <dbReference type="Google" id="ProtNLM"/>
    </source>
</evidence>
<dbReference type="STRING" id="857340.A0A086TI12"/>
<dbReference type="PANTHER" id="PTHR14209:SF19">
    <property type="entry name" value="ISOAMYL ACETATE-HYDROLYZING ESTERASE 1 HOMOLOG"/>
    <property type="match status" value="1"/>
</dbReference>
<accession>A0A086TI12</accession>